<accession>A0A3D2SS07</accession>
<protein>
    <submittedName>
        <fullName evidence="1">Uncharacterized protein</fullName>
    </submittedName>
</protein>
<dbReference type="RefSeq" id="WP_005324303.1">
    <property type="nucleotide sequence ID" value="NZ_BKFK01000036.1"/>
</dbReference>
<dbReference type="Proteomes" id="UP000263596">
    <property type="component" value="Unassembled WGS sequence"/>
</dbReference>
<evidence type="ECO:0000313" key="1">
    <source>
        <dbReference type="EMBL" id="HCK31295.1"/>
    </source>
</evidence>
<gene>
    <name evidence="1" type="ORF">DHW29_14635</name>
</gene>
<organism evidence="1 2">
    <name type="scientific">Acinetobacter ursingii</name>
    <dbReference type="NCBI Taxonomy" id="108980"/>
    <lineage>
        <taxon>Bacteria</taxon>
        <taxon>Pseudomonadati</taxon>
        <taxon>Pseudomonadota</taxon>
        <taxon>Gammaproteobacteria</taxon>
        <taxon>Moraxellales</taxon>
        <taxon>Moraxellaceae</taxon>
        <taxon>Acinetobacter</taxon>
    </lineage>
</organism>
<comment type="caution">
    <text evidence="1">The sequence shown here is derived from an EMBL/GenBank/DDBJ whole genome shotgun (WGS) entry which is preliminary data.</text>
</comment>
<evidence type="ECO:0000313" key="2">
    <source>
        <dbReference type="Proteomes" id="UP000263596"/>
    </source>
</evidence>
<reference evidence="1 2" key="1">
    <citation type="journal article" date="2018" name="Nat. Biotechnol.">
        <title>A standardized bacterial taxonomy based on genome phylogeny substantially revises the tree of life.</title>
        <authorList>
            <person name="Parks D.H."/>
            <person name="Chuvochina M."/>
            <person name="Waite D.W."/>
            <person name="Rinke C."/>
            <person name="Skarshewski A."/>
            <person name="Chaumeil P.A."/>
            <person name="Hugenholtz P."/>
        </authorList>
    </citation>
    <scope>NUCLEOTIDE SEQUENCE [LARGE SCALE GENOMIC DNA]</scope>
    <source>
        <strain evidence="1">UBA9669</strain>
    </source>
</reference>
<proteinExistence type="predicted"/>
<sequence length="90" mass="10584">MNNKFELHVLSQIYDFLIERVGFNKQSLHLKVLYLFREIHVGEKIDFNVLSSNKISGNFGDVSLINLLNVPHFNEKDKFINWVYKSINLS</sequence>
<dbReference type="EMBL" id="DPVE01000256">
    <property type="protein sequence ID" value="HCK31295.1"/>
    <property type="molecule type" value="Genomic_DNA"/>
</dbReference>
<name>A0A3D2SS07_9GAMM</name>
<dbReference type="AlphaFoldDB" id="A0A3D2SS07"/>